<protein>
    <recommendedName>
        <fullName evidence="7">Palmitoyltransferase</fullName>
        <ecNumber evidence="7">2.3.1.225</ecNumber>
    </recommendedName>
</protein>
<accession>A0ABR4Q8E3</accession>
<keyword evidence="5 7" id="KW-0472">Membrane</keyword>
<feature type="transmembrane region" description="Helical" evidence="7">
    <location>
        <begin position="7"/>
        <end position="29"/>
    </location>
</feature>
<dbReference type="PANTHER" id="PTHR12246">
    <property type="entry name" value="PALMITOYLTRANSFERASE ZDHHC16"/>
    <property type="match status" value="1"/>
</dbReference>
<comment type="domain">
    <text evidence="7">The DHHC domain is required for palmitoyltransferase activity.</text>
</comment>
<feature type="transmembrane region" description="Helical" evidence="7">
    <location>
        <begin position="189"/>
        <end position="210"/>
    </location>
</feature>
<sequence length="517" mass="57569">MTFQFSICGIVCIFMTYVAVLYSDYVVLFQLIIPVFSYGIVTLILTVYYNVIVTLLIVSHIKSVFTDPGVIPLPSRRHSPHDLLTLKRNYPGGWTICRKCSTLRPPRAHHCSICNRCIRKMDHHCPWVNNCVGEDNQRYFLLFLIYVGCSCISCLIILTICWALDSGHRSVKSSDSIIVGDDVYRQIRIIHSIVLVVISCLFGLFVFAILSDQLSAIFNDETAVEHVQRVNPRDDRKQMQRLLNSEDGDPEICGYRKLSKYELLRDVCGSGPLWLWPLPCLRPRRSRAFNWSMDVVDFGGIDSAGGTVSSIATTINPSAKASIDVSANIPLLSALHDETDEADTVAPLTSNSTTTHTSGQLDNLIVQRFDDRIVHVEVVSSVRQRDDWCIGDLEPNPLGVGATLFGISSDASVMMRTVGKEASEKNDLAFGEGISHSDMMSSPVECNLLSVRFPGEAMHDKADCLLVERSLECSLHDWMPPIPQAKRLHSRRISMSNAVLQCNDDDDDAAAYNSSSC</sequence>
<evidence type="ECO:0000313" key="9">
    <source>
        <dbReference type="EMBL" id="KAL5105821.1"/>
    </source>
</evidence>
<organism evidence="9 10">
    <name type="scientific">Taenia crassiceps</name>
    <dbReference type="NCBI Taxonomy" id="6207"/>
    <lineage>
        <taxon>Eukaryota</taxon>
        <taxon>Metazoa</taxon>
        <taxon>Spiralia</taxon>
        <taxon>Lophotrochozoa</taxon>
        <taxon>Platyhelminthes</taxon>
        <taxon>Cestoda</taxon>
        <taxon>Eucestoda</taxon>
        <taxon>Cyclophyllidea</taxon>
        <taxon>Taeniidae</taxon>
        <taxon>Taenia</taxon>
    </lineage>
</organism>
<evidence type="ECO:0000313" key="10">
    <source>
        <dbReference type="Proteomes" id="UP001651158"/>
    </source>
</evidence>
<keyword evidence="10" id="KW-1185">Reference proteome</keyword>
<reference evidence="9 10" key="1">
    <citation type="journal article" date="2022" name="Front. Cell. Infect. Microbiol.">
        <title>The Genomes of Two Strains of Taenia crassiceps the Animal Model for the Study of Human Cysticercosis.</title>
        <authorList>
            <person name="Bobes R.J."/>
            <person name="Estrada K."/>
            <person name="Rios-Valencia D.G."/>
            <person name="Calderon-Gallegos A."/>
            <person name="de la Torre P."/>
            <person name="Carrero J.C."/>
            <person name="Sanchez-Flores A."/>
            <person name="Laclette J.P."/>
        </authorList>
    </citation>
    <scope>NUCLEOTIDE SEQUENCE [LARGE SCALE GENOMIC DNA]</scope>
    <source>
        <strain evidence="9">WFUcys</strain>
    </source>
</reference>
<keyword evidence="2 7" id="KW-0808">Transferase</keyword>
<feature type="transmembrane region" description="Helical" evidence="7">
    <location>
        <begin position="35"/>
        <end position="58"/>
    </location>
</feature>
<dbReference type="Proteomes" id="UP001651158">
    <property type="component" value="Unassembled WGS sequence"/>
</dbReference>
<keyword evidence="3 7" id="KW-0812">Transmembrane</keyword>
<evidence type="ECO:0000256" key="4">
    <source>
        <dbReference type="ARBA" id="ARBA00022989"/>
    </source>
</evidence>
<gene>
    <name evidence="9" type="ORF">TcWFU_005936</name>
</gene>
<evidence type="ECO:0000256" key="5">
    <source>
        <dbReference type="ARBA" id="ARBA00023136"/>
    </source>
</evidence>
<comment type="similarity">
    <text evidence="7">Belongs to the DHHC palmitoyltransferase family.</text>
</comment>
<evidence type="ECO:0000256" key="1">
    <source>
        <dbReference type="ARBA" id="ARBA00004141"/>
    </source>
</evidence>
<evidence type="ECO:0000256" key="6">
    <source>
        <dbReference type="ARBA" id="ARBA00023315"/>
    </source>
</evidence>
<evidence type="ECO:0000256" key="7">
    <source>
        <dbReference type="RuleBase" id="RU079119"/>
    </source>
</evidence>
<dbReference type="EMBL" id="JAKROA010000007">
    <property type="protein sequence ID" value="KAL5105821.1"/>
    <property type="molecule type" value="Genomic_DNA"/>
</dbReference>
<dbReference type="PROSITE" id="PS50216">
    <property type="entry name" value="DHHC"/>
    <property type="match status" value="1"/>
</dbReference>
<keyword evidence="4 7" id="KW-1133">Transmembrane helix</keyword>
<dbReference type="InterPro" id="IPR039859">
    <property type="entry name" value="PFA4/ZDH16/20/ERF2-like"/>
</dbReference>
<dbReference type="EC" id="2.3.1.225" evidence="7"/>
<comment type="caution">
    <text evidence="9">The sequence shown here is derived from an EMBL/GenBank/DDBJ whole genome shotgun (WGS) entry which is preliminary data.</text>
</comment>
<dbReference type="InterPro" id="IPR001594">
    <property type="entry name" value="Palmitoyltrfase_DHHC"/>
</dbReference>
<evidence type="ECO:0000259" key="8">
    <source>
        <dbReference type="Pfam" id="PF01529"/>
    </source>
</evidence>
<evidence type="ECO:0000256" key="2">
    <source>
        <dbReference type="ARBA" id="ARBA00022679"/>
    </source>
</evidence>
<comment type="catalytic activity">
    <reaction evidence="7">
        <text>L-cysteinyl-[protein] + hexadecanoyl-CoA = S-hexadecanoyl-L-cysteinyl-[protein] + CoA</text>
        <dbReference type="Rhea" id="RHEA:36683"/>
        <dbReference type="Rhea" id="RHEA-COMP:10131"/>
        <dbReference type="Rhea" id="RHEA-COMP:11032"/>
        <dbReference type="ChEBI" id="CHEBI:29950"/>
        <dbReference type="ChEBI" id="CHEBI:57287"/>
        <dbReference type="ChEBI" id="CHEBI:57379"/>
        <dbReference type="ChEBI" id="CHEBI:74151"/>
        <dbReference type="EC" id="2.3.1.225"/>
    </reaction>
</comment>
<name>A0ABR4Q8E3_9CEST</name>
<keyword evidence="6 7" id="KW-0012">Acyltransferase</keyword>
<feature type="transmembrane region" description="Helical" evidence="7">
    <location>
        <begin position="139"/>
        <end position="164"/>
    </location>
</feature>
<evidence type="ECO:0000256" key="3">
    <source>
        <dbReference type="ARBA" id="ARBA00022692"/>
    </source>
</evidence>
<feature type="domain" description="Palmitoyltransferase DHHC" evidence="8">
    <location>
        <begin position="95"/>
        <end position="228"/>
    </location>
</feature>
<proteinExistence type="inferred from homology"/>
<comment type="subcellular location">
    <subcellularLocation>
        <location evidence="1">Membrane</location>
        <topology evidence="1">Multi-pass membrane protein</topology>
    </subcellularLocation>
</comment>
<dbReference type="Pfam" id="PF01529">
    <property type="entry name" value="DHHC"/>
    <property type="match status" value="1"/>
</dbReference>